<gene>
    <name evidence="2" type="ORF">FZD47_20590</name>
</gene>
<evidence type="ECO:0000313" key="3">
    <source>
        <dbReference type="Proteomes" id="UP000323732"/>
    </source>
</evidence>
<proteinExistence type="predicted"/>
<keyword evidence="1" id="KW-1133">Transmembrane helix</keyword>
<feature type="transmembrane region" description="Helical" evidence="1">
    <location>
        <begin position="16"/>
        <end position="35"/>
    </location>
</feature>
<protein>
    <recommendedName>
        <fullName evidence="4">Cytochrome C biogenesis protein transmembrane domain-containing protein</fullName>
    </recommendedName>
</protein>
<comment type="caution">
    <text evidence="2">The sequence shown here is derived from an EMBL/GenBank/DDBJ whole genome shotgun (WGS) entry which is preliminary data.</text>
</comment>
<sequence length="311" mass="33876">MNLLHLNNSSDISKRFKISLTFIAIFIGIIIAGFWDYHVVDGFGSEIVAGNMVGDTSKLAGAFLEKGLSFGILFGFAAGLAATFTACNCVIFAMLPGLACSTDKSSTRKNALIALGVFSLGVLSVTALYGLLTSFMSSSEIHLYNEREARLTQAYVIFTALGLLMLSWGLISFGFFNGIVSKLPLKVRTFLSMPVTKAGVMGIMVGLFSVGRPFPVFRDFLTYATSAENPLYGALAMSVQGIGQILIMVVLFVVVIALFGKRLANWSRTKPHYAVILSAFSLLIGGSYFIFYWGFAVPYGFGRWGEWFGWY</sequence>
<evidence type="ECO:0000256" key="1">
    <source>
        <dbReference type="SAM" id="Phobius"/>
    </source>
</evidence>
<keyword evidence="1" id="KW-0812">Transmembrane</keyword>
<feature type="transmembrane region" description="Helical" evidence="1">
    <location>
        <begin position="111"/>
        <end position="132"/>
    </location>
</feature>
<keyword evidence="1" id="KW-0472">Membrane</keyword>
<dbReference type="AlphaFoldDB" id="A0A5D4SCA4"/>
<feature type="transmembrane region" description="Helical" evidence="1">
    <location>
        <begin position="72"/>
        <end position="99"/>
    </location>
</feature>
<reference evidence="2 3" key="1">
    <citation type="submission" date="2019-08" db="EMBL/GenBank/DDBJ databases">
        <title>Bacillus genomes from the desert of Cuatro Cienegas, Coahuila.</title>
        <authorList>
            <person name="Olmedo-Alvarez G."/>
        </authorList>
    </citation>
    <scope>NUCLEOTIDE SEQUENCE [LARGE SCALE GENOMIC DNA]</scope>
    <source>
        <strain evidence="2 3">CH37_1T</strain>
    </source>
</reference>
<dbReference type="Proteomes" id="UP000323732">
    <property type="component" value="Unassembled WGS sequence"/>
</dbReference>
<name>A0A5D4SCA4_9BACI</name>
<dbReference type="EMBL" id="VTES01000006">
    <property type="protein sequence ID" value="TYS60609.1"/>
    <property type="molecule type" value="Genomic_DNA"/>
</dbReference>
<feature type="transmembrane region" description="Helical" evidence="1">
    <location>
        <begin position="190"/>
        <end position="211"/>
    </location>
</feature>
<dbReference type="RefSeq" id="WP_148950756.1">
    <property type="nucleotide sequence ID" value="NZ_VTES01000006.1"/>
</dbReference>
<feature type="transmembrane region" description="Helical" evidence="1">
    <location>
        <begin position="152"/>
        <end position="178"/>
    </location>
</feature>
<evidence type="ECO:0000313" key="2">
    <source>
        <dbReference type="EMBL" id="TYS60609.1"/>
    </source>
</evidence>
<feature type="transmembrane region" description="Helical" evidence="1">
    <location>
        <begin position="231"/>
        <end position="260"/>
    </location>
</feature>
<evidence type="ECO:0008006" key="4">
    <source>
        <dbReference type="Google" id="ProtNLM"/>
    </source>
</evidence>
<feature type="transmembrane region" description="Helical" evidence="1">
    <location>
        <begin position="272"/>
        <end position="295"/>
    </location>
</feature>
<organism evidence="2 3">
    <name type="scientific">Bacillus infantis</name>
    <dbReference type="NCBI Taxonomy" id="324767"/>
    <lineage>
        <taxon>Bacteria</taxon>
        <taxon>Bacillati</taxon>
        <taxon>Bacillota</taxon>
        <taxon>Bacilli</taxon>
        <taxon>Bacillales</taxon>
        <taxon>Bacillaceae</taxon>
        <taxon>Bacillus</taxon>
    </lineage>
</organism>
<accession>A0A5D4SCA4</accession>